<evidence type="ECO:0000256" key="1">
    <source>
        <dbReference type="ARBA" id="ARBA00004141"/>
    </source>
</evidence>
<evidence type="ECO:0000256" key="5">
    <source>
        <dbReference type="SAM" id="Phobius"/>
    </source>
</evidence>
<dbReference type="Proteomes" id="UP000192223">
    <property type="component" value="Unplaced"/>
</dbReference>
<feature type="transmembrane region" description="Helical" evidence="5">
    <location>
        <begin position="137"/>
        <end position="156"/>
    </location>
</feature>
<keyword evidence="2 5" id="KW-0812">Transmembrane</keyword>
<feature type="transmembrane region" description="Helical" evidence="5">
    <location>
        <begin position="362"/>
        <end position="378"/>
    </location>
</feature>
<accession>A0A7F5RF08</accession>
<dbReference type="Gene3D" id="1.20.1250.20">
    <property type="entry name" value="MFS general substrate transporter like domains"/>
    <property type="match status" value="1"/>
</dbReference>
<evidence type="ECO:0000256" key="3">
    <source>
        <dbReference type="ARBA" id="ARBA00022989"/>
    </source>
</evidence>
<feature type="transmembrane region" description="Helical" evidence="5">
    <location>
        <begin position="196"/>
        <end position="222"/>
    </location>
</feature>
<dbReference type="PANTHER" id="PTHR10924">
    <property type="entry name" value="MAJOR FACILITATOR SUPERFAMILY PROTEIN-RELATED"/>
    <property type="match status" value="1"/>
</dbReference>
<dbReference type="RefSeq" id="XP_025834573.1">
    <property type="nucleotide sequence ID" value="XM_025978788.1"/>
</dbReference>
<keyword evidence="4 5" id="KW-0472">Membrane</keyword>
<proteinExistence type="predicted"/>
<sequence length="486" mass="53647">MSRKEENIMQEYWTKRKLNIGRQNSYGSLGSTTDTSSLLRTIWSGYLPTHIQPILAAMEDKDLDDVAEVSDSIIDSVHRHTIASATPNNGLTIQNLVEMVNFLTMDLNGQCYYYRRFKGRYQKTNVTRICILQGLRYAVIIGSIGTTLGSWIKVAAVAPDRFWVAFLGQAIVALSQIFILSIPARLAAVWFGPSQVSSACSIGVFGNQMGIAIGFLIPPMIVNSADQASRTHELYILFGSTAVIVTFVLMLILIFFKEEPPTPPSLAQVQAKREDSVDFVQSLKRLLSNLHYVLLLISYGINVGVFYAISTLLNQIVLKYYPNGSADAGRIGLVIVLAGMVGSVICGYFLDKYHKFKETNMAVYVFSLIGMVVFTFTLNSGIGVVYFTSGLLGFFMTGLMPIGFELAAELTFPEPEGTSAGLLNAASQVFGIAFTNIYSVIFENVGTTWSNIVMSIFLLLGAILLFIVKPMYRRQNAQFDAEVIKK</sequence>
<dbReference type="PROSITE" id="PS50850">
    <property type="entry name" value="MFS"/>
    <property type="match status" value="1"/>
</dbReference>
<dbReference type="OrthoDB" id="422206at2759"/>
<reference evidence="8" key="1">
    <citation type="submission" date="2025-08" db="UniProtKB">
        <authorList>
            <consortium name="RefSeq"/>
        </authorList>
    </citation>
    <scope>IDENTIFICATION</scope>
    <source>
        <tissue evidence="8">Entire body</tissue>
    </source>
</reference>
<comment type="subcellular location">
    <subcellularLocation>
        <location evidence="1">Membrane</location>
        <topology evidence="1">Multi-pass membrane protein</topology>
    </subcellularLocation>
</comment>
<dbReference type="PANTHER" id="PTHR10924:SF4">
    <property type="entry name" value="GH15861P"/>
    <property type="match status" value="1"/>
</dbReference>
<keyword evidence="7" id="KW-1185">Reference proteome</keyword>
<evidence type="ECO:0000256" key="4">
    <source>
        <dbReference type="ARBA" id="ARBA00023136"/>
    </source>
</evidence>
<dbReference type="Pfam" id="PF07690">
    <property type="entry name" value="MFS_1"/>
    <property type="match status" value="1"/>
</dbReference>
<dbReference type="AlphaFoldDB" id="A0A7F5RF08"/>
<dbReference type="FunCoup" id="A0A7F5RF08">
    <property type="interactions" value="286"/>
</dbReference>
<dbReference type="InterPro" id="IPR020846">
    <property type="entry name" value="MFS_dom"/>
</dbReference>
<feature type="transmembrane region" description="Helical" evidence="5">
    <location>
        <begin position="290"/>
        <end position="309"/>
    </location>
</feature>
<feature type="transmembrane region" description="Helical" evidence="5">
    <location>
        <begin position="329"/>
        <end position="350"/>
    </location>
</feature>
<dbReference type="InterPro" id="IPR049680">
    <property type="entry name" value="FLVCR1-2_SLC49-like"/>
</dbReference>
<feature type="transmembrane region" description="Helical" evidence="5">
    <location>
        <begin position="384"/>
        <end position="408"/>
    </location>
</feature>
<dbReference type="InterPro" id="IPR011701">
    <property type="entry name" value="MFS"/>
</dbReference>
<keyword evidence="3 5" id="KW-1133">Transmembrane helix</keyword>
<feature type="transmembrane region" description="Helical" evidence="5">
    <location>
        <begin position="162"/>
        <end position="184"/>
    </location>
</feature>
<protein>
    <submittedName>
        <fullName evidence="8">Uncharacterized MFS-type transporter C09D4.1-like</fullName>
    </submittedName>
</protein>
<feature type="transmembrane region" description="Helical" evidence="5">
    <location>
        <begin position="234"/>
        <end position="256"/>
    </location>
</feature>
<dbReference type="InterPro" id="IPR036259">
    <property type="entry name" value="MFS_trans_sf"/>
</dbReference>
<dbReference type="GO" id="GO:0015232">
    <property type="term" value="F:heme transmembrane transporter activity"/>
    <property type="evidence" value="ECO:0007669"/>
    <property type="project" value="TreeGrafter"/>
</dbReference>
<dbReference type="SUPFAM" id="SSF103473">
    <property type="entry name" value="MFS general substrate transporter"/>
    <property type="match status" value="1"/>
</dbReference>
<dbReference type="GO" id="GO:0097037">
    <property type="term" value="P:heme export"/>
    <property type="evidence" value="ECO:0007669"/>
    <property type="project" value="TreeGrafter"/>
</dbReference>
<feature type="transmembrane region" description="Helical" evidence="5">
    <location>
        <begin position="448"/>
        <end position="468"/>
    </location>
</feature>
<dbReference type="InParanoid" id="A0A7F5RF08"/>
<dbReference type="KEGG" id="apln:108742734"/>
<organism evidence="7 8">
    <name type="scientific">Agrilus planipennis</name>
    <name type="common">Emerald ash borer</name>
    <name type="synonym">Agrilus marcopoli</name>
    <dbReference type="NCBI Taxonomy" id="224129"/>
    <lineage>
        <taxon>Eukaryota</taxon>
        <taxon>Metazoa</taxon>
        <taxon>Ecdysozoa</taxon>
        <taxon>Arthropoda</taxon>
        <taxon>Hexapoda</taxon>
        <taxon>Insecta</taxon>
        <taxon>Pterygota</taxon>
        <taxon>Neoptera</taxon>
        <taxon>Endopterygota</taxon>
        <taxon>Coleoptera</taxon>
        <taxon>Polyphaga</taxon>
        <taxon>Elateriformia</taxon>
        <taxon>Buprestoidea</taxon>
        <taxon>Buprestidae</taxon>
        <taxon>Agrilinae</taxon>
        <taxon>Agrilus</taxon>
    </lineage>
</organism>
<feature type="domain" description="Major facilitator superfamily (MFS) profile" evidence="6">
    <location>
        <begin position="288"/>
        <end position="486"/>
    </location>
</feature>
<evidence type="ECO:0000256" key="2">
    <source>
        <dbReference type="ARBA" id="ARBA00022692"/>
    </source>
</evidence>
<gene>
    <name evidence="8" type="primary">LOC108742734</name>
</gene>
<dbReference type="GO" id="GO:0020037">
    <property type="term" value="F:heme binding"/>
    <property type="evidence" value="ECO:0007669"/>
    <property type="project" value="TreeGrafter"/>
</dbReference>
<dbReference type="GeneID" id="108742734"/>
<evidence type="ECO:0000313" key="7">
    <source>
        <dbReference type="Proteomes" id="UP000192223"/>
    </source>
</evidence>
<evidence type="ECO:0000313" key="8">
    <source>
        <dbReference type="RefSeq" id="XP_025834573.1"/>
    </source>
</evidence>
<evidence type="ECO:0000259" key="6">
    <source>
        <dbReference type="PROSITE" id="PS50850"/>
    </source>
</evidence>
<dbReference type="GO" id="GO:0016020">
    <property type="term" value="C:membrane"/>
    <property type="evidence" value="ECO:0007669"/>
    <property type="project" value="UniProtKB-SubCell"/>
</dbReference>
<feature type="transmembrane region" description="Helical" evidence="5">
    <location>
        <begin position="420"/>
        <end position="442"/>
    </location>
</feature>
<name>A0A7F5RF08_AGRPL</name>